<evidence type="ECO:0000256" key="1">
    <source>
        <dbReference type="SAM" id="SignalP"/>
    </source>
</evidence>
<accession>A0A132C0I2</accession>
<evidence type="ECO:0000313" key="3">
    <source>
        <dbReference type="Proteomes" id="UP000068382"/>
    </source>
</evidence>
<evidence type="ECO:0000313" key="2">
    <source>
        <dbReference type="EMBL" id="KUP94079.1"/>
    </source>
</evidence>
<protein>
    <submittedName>
        <fullName evidence="2">TraB family protein</fullName>
    </submittedName>
</protein>
<comment type="caution">
    <text evidence="2">The sequence shown here is derived from an EMBL/GenBank/DDBJ whole genome shotgun (WGS) entry which is preliminary data.</text>
</comment>
<dbReference type="PATRIC" id="fig|1768241.3.peg.1077"/>
<keyword evidence="3" id="KW-1185">Reference proteome</keyword>
<sequence>MTGLFSRLRRAQRQTGTIWLRRVALAVGVAGAAASAQAACTGTDLRQDLPAALKAEIAAEVARTPYAKGLSWIATRGDRRLHVIGTMHLNDPRHAPLVRHMTPAIEAADAMLVEVTAADKAALEAKLGKRPELIFITDGPTLIDRLPPEDWAEIADLARAAGIPPFMAAKMRPWFLSMSLSIPNCARRIPNVSHGLDMQLLEVAAEHGVPTLSLEDPMEIFRTLDAAPLAEQVEELRSYLAMMRVGPDEFFTMLESYFDGEVEAFTRVQMKQFLAADLSIPTAERAAQIEALMGSLLYDRNRAWVPVIESAPGNLLVVAVGAAHLPGETGVLALLEAAGYTIEEAPL</sequence>
<dbReference type="AlphaFoldDB" id="A0A132C0I2"/>
<dbReference type="InterPro" id="IPR047111">
    <property type="entry name" value="YbaP-like"/>
</dbReference>
<name>A0A132C0I2_9RHOB</name>
<reference evidence="2 3" key="1">
    <citation type="submission" date="2015-12" db="EMBL/GenBank/DDBJ databases">
        <title>Genome sequence of the marine Rhodobacteraceae strain O3.65, Candidatus Tritonibacter horizontis.</title>
        <authorList>
            <person name="Poehlein A."/>
            <person name="Giebel H.A."/>
            <person name="Voget S."/>
            <person name="Brinkhoff T."/>
        </authorList>
    </citation>
    <scope>NUCLEOTIDE SEQUENCE [LARGE SCALE GENOMIC DNA]</scope>
    <source>
        <strain evidence="2 3">O3.65</strain>
    </source>
</reference>
<dbReference type="OrthoDB" id="9806326at2"/>
<feature type="chain" id="PRO_5007288695" evidence="1">
    <location>
        <begin position="39"/>
        <end position="347"/>
    </location>
</feature>
<dbReference type="PANTHER" id="PTHR40590:SF1">
    <property type="entry name" value="CYTOPLASMIC PROTEIN"/>
    <property type="match status" value="1"/>
</dbReference>
<dbReference type="PANTHER" id="PTHR40590">
    <property type="entry name" value="CYTOPLASMIC PROTEIN-RELATED"/>
    <property type="match status" value="1"/>
</dbReference>
<dbReference type="InterPro" id="IPR002816">
    <property type="entry name" value="TraB/PrgY/GumN_fam"/>
</dbReference>
<organism evidence="2 3">
    <name type="scientific">Tritonibacter horizontis</name>
    <dbReference type="NCBI Taxonomy" id="1768241"/>
    <lineage>
        <taxon>Bacteria</taxon>
        <taxon>Pseudomonadati</taxon>
        <taxon>Pseudomonadota</taxon>
        <taxon>Alphaproteobacteria</taxon>
        <taxon>Rhodobacterales</taxon>
        <taxon>Paracoccaceae</taxon>
        <taxon>Tritonibacter</taxon>
    </lineage>
</organism>
<keyword evidence="1" id="KW-0732">Signal</keyword>
<dbReference type="CDD" id="cd14789">
    <property type="entry name" value="Tiki"/>
    <property type="match status" value="1"/>
</dbReference>
<feature type="signal peptide" evidence="1">
    <location>
        <begin position="1"/>
        <end position="38"/>
    </location>
</feature>
<dbReference type="EMBL" id="LPUY01000030">
    <property type="protein sequence ID" value="KUP94079.1"/>
    <property type="molecule type" value="Genomic_DNA"/>
</dbReference>
<gene>
    <name evidence="2" type="ORF">TRIHO_10380</name>
</gene>
<dbReference type="Pfam" id="PF01963">
    <property type="entry name" value="TraB_PrgY_gumN"/>
    <property type="match status" value="1"/>
</dbReference>
<dbReference type="Proteomes" id="UP000068382">
    <property type="component" value="Unassembled WGS sequence"/>
</dbReference>
<dbReference type="RefSeq" id="WP_082705039.1">
    <property type="nucleotide sequence ID" value="NZ_LPUY01000030.1"/>
</dbReference>
<proteinExistence type="predicted"/>